<feature type="compositionally biased region" description="Polar residues" evidence="1">
    <location>
        <begin position="70"/>
        <end position="81"/>
    </location>
</feature>
<dbReference type="InterPro" id="IPR036779">
    <property type="entry name" value="LysM_dom_sf"/>
</dbReference>
<dbReference type="CDD" id="cd00118">
    <property type="entry name" value="LysM"/>
    <property type="match status" value="2"/>
</dbReference>
<dbReference type="RefSeq" id="WP_091513237.1">
    <property type="nucleotide sequence ID" value="NZ_FOLE01000007.1"/>
</dbReference>
<feature type="domain" description="LysM" evidence="3">
    <location>
        <begin position="155"/>
        <end position="198"/>
    </location>
</feature>
<gene>
    <name evidence="4" type="ORF">SAMN05421780_107117</name>
</gene>
<dbReference type="EMBL" id="FOLE01000007">
    <property type="protein sequence ID" value="SFC61605.1"/>
    <property type="molecule type" value="Genomic_DNA"/>
</dbReference>
<dbReference type="AlphaFoldDB" id="A0A1I1KM02"/>
<dbReference type="PANTHER" id="PTHR33734:SF22">
    <property type="entry name" value="MEMBRANE-BOUND LYTIC MUREIN TRANSGLYCOSYLASE D"/>
    <property type="match status" value="1"/>
</dbReference>
<dbReference type="STRING" id="927664.SAMN05421780_107117"/>
<name>A0A1I1KM02_9BACT</name>
<sequence length="201" mass="21835">MSLDTNQTQQPTPETPKSGTNYWLLAVLVGLLVIIGLFFFRISQSKKEPSSILTEIQASHPVPAVVLPSDSANQEQTQATDKPTKKQEEKPKKEPSKNTGSASGSQTYGYKVKSGDTLFKIATRFNQSAADIKAENGMSSDEVQLDQELKIKIRAIHTVESGDGLLAIAQKYGVKADLIKKTNNLKGDQIGLGQELIIPLP</sequence>
<proteinExistence type="predicted"/>
<feature type="domain" description="LysM" evidence="3">
    <location>
        <begin position="108"/>
        <end position="151"/>
    </location>
</feature>
<dbReference type="PANTHER" id="PTHR33734">
    <property type="entry name" value="LYSM DOMAIN-CONTAINING GPI-ANCHORED PROTEIN 2"/>
    <property type="match status" value="1"/>
</dbReference>
<keyword evidence="2" id="KW-0472">Membrane</keyword>
<keyword evidence="2" id="KW-1133">Transmembrane helix</keyword>
<dbReference type="OrthoDB" id="912393at2"/>
<feature type="compositionally biased region" description="Polar residues" evidence="1">
    <location>
        <begin position="98"/>
        <end position="108"/>
    </location>
</feature>
<dbReference type="GO" id="GO:0008932">
    <property type="term" value="F:lytic endotransglycosylase activity"/>
    <property type="evidence" value="ECO:0007669"/>
    <property type="project" value="TreeGrafter"/>
</dbReference>
<evidence type="ECO:0000313" key="4">
    <source>
        <dbReference type="EMBL" id="SFC61605.1"/>
    </source>
</evidence>
<evidence type="ECO:0000256" key="2">
    <source>
        <dbReference type="SAM" id="Phobius"/>
    </source>
</evidence>
<dbReference type="Proteomes" id="UP000199514">
    <property type="component" value="Unassembled WGS sequence"/>
</dbReference>
<organism evidence="4 5">
    <name type="scientific">Flexibacter flexilis DSM 6793</name>
    <dbReference type="NCBI Taxonomy" id="927664"/>
    <lineage>
        <taxon>Bacteria</taxon>
        <taxon>Pseudomonadati</taxon>
        <taxon>Bacteroidota</taxon>
        <taxon>Cytophagia</taxon>
        <taxon>Cytophagales</taxon>
        <taxon>Flexibacteraceae</taxon>
        <taxon>Flexibacter</taxon>
    </lineage>
</organism>
<feature type="compositionally biased region" description="Basic and acidic residues" evidence="1">
    <location>
        <begin position="82"/>
        <end position="96"/>
    </location>
</feature>
<reference evidence="4 5" key="1">
    <citation type="submission" date="2016-10" db="EMBL/GenBank/DDBJ databases">
        <authorList>
            <person name="de Groot N.N."/>
        </authorList>
    </citation>
    <scope>NUCLEOTIDE SEQUENCE [LARGE SCALE GENOMIC DNA]</scope>
    <source>
        <strain evidence="4 5">DSM 6793</strain>
    </source>
</reference>
<dbReference type="InterPro" id="IPR018392">
    <property type="entry name" value="LysM"/>
</dbReference>
<keyword evidence="2" id="KW-0812">Transmembrane</keyword>
<dbReference type="SUPFAM" id="SSF54106">
    <property type="entry name" value="LysM domain"/>
    <property type="match status" value="2"/>
</dbReference>
<keyword evidence="5" id="KW-1185">Reference proteome</keyword>
<accession>A0A1I1KM02</accession>
<protein>
    <submittedName>
        <fullName evidence="4">LysM repeat-containing protein</fullName>
    </submittedName>
</protein>
<evidence type="ECO:0000313" key="5">
    <source>
        <dbReference type="Proteomes" id="UP000199514"/>
    </source>
</evidence>
<evidence type="ECO:0000256" key="1">
    <source>
        <dbReference type="SAM" id="MobiDB-lite"/>
    </source>
</evidence>
<dbReference type="PROSITE" id="PS51782">
    <property type="entry name" value="LYSM"/>
    <property type="match status" value="2"/>
</dbReference>
<evidence type="ECO:0000259" key="3">
    <source>
        <dbReference type="PROSITE" id="PS51782"/>
    </source>
</evidence>
<feature type="region of interest" description="Disordered" evidence="1">
    <location>
        <begin position="69"/>
        <end position="108"/>
    </location>
</feature>
<dbReference type="SMART" id="SM00257">
    <property type="entry name" value="LysM"/>
    <property type="match status" value="2"/>
</dbReference>
<dbReference type="Pfam" id="PF01476">
    <property type="entry name" value="LysM"/>
    <property type="match status" value="2"/>
</dbReference>
<dbReference type="Gene3D" id="3.10.350.10">
    <property type="entry name" value="LysM domain"/>
    <property type="match status" value="2"/>
</dbReference>
<feature type="transmembrane region" description="Helical" evidence="2">
    <location>
        <begin position="20"/>
        <end position="40"/>
    </location>
</feature>